<sequence>MNILFESMKNSLDKVEIKMKGTSHAIIGATTGYVLSGIIGSDLITTIGITTIGSIIVDIDEEHSTINKLLFPVGVKYRNYLKILIGLIMLLVPNTLCKYLGAIITLSAISSKVVYQFSLFGGFQKREYHRTIFHNPIIGGLILILPLYMLDVSYNYRIAFIVGIYIGHYLMDSFTTYGLPLFPLKRCIRMPIYFSSRNNIAEKFVVVSFIGVAIAFTNPHLIESVINFIK</sequence>
<dbReference type="Pfam" id="PF04307">
    <property type="entry name" value="YdjM"/>
    <property type="match status" value="1"/>
</dbReference>
<organism evidence="2 3">
    <name type="scientific">Senegalia massiliensis</name>
    <dbReference type="NCBI Taxonomy" id="1720316"/>
    <lineage>
        <taxon>Bacteria</taxon>
        <taxon>Bacillati</taxon>
        <taxon>Bacillota</taxon>
        <taxon>Clostridia</taxon>
        <taxon>Eubacteriales</taxon>
        <taxon>Clostridiaceae</taxon>
        <taxon>Senegalia</taxon>
    </lineage>
</organism>
<evidence type="ECO:0000256" key="1">
    <source>
        <dbReference type="SAM" id="Phobius"/>
    </source>
</evidence>
<reference evidence="2 3" key="1">
    <citation type="submission" date="2018-08" db="EMBL/GenBank/DDBJ databases">
        <title>Murine metabolic-syndrome-specific gut microbial biobank.</title>
        <authorList>
            <person name="Liu C."/>
        </authorList>
    </citation>
    <scope>NUCLEOTIDE SEQUENCE [LARGE SCALE GENOMIC DNA]</scope>
    <source>
        <strain evidence="2 3">583</strain>
    </source>
</reference>
<protein>
    <recommendedName>
        <fullName evidence="4">Metal-dependent hydrolase</fullName>
    </recommendedName>
</protein>
<dbReference type="EMBL" id="QXXA01000013">
    <property type="protein sequence ID" value="NBI07579.1"/>
    <property type="molecule type" value="Genomic_DNA"/>
</dbReference>
<feature type="transmembrane region" description="Helical" evidence="1">
    <location>
        <begin position="156"/>
        <end position="179"/>
    </location>
</feature>
<dbReference type="InterPro" id="IPR007404">
    <property type="entry name" value="YdjM-like"/>
</dbReference>
<feature type="transmembrane region" description="Helical" evidence="1">
    <location>
        <begin position="200"/>
        <end position="222"/>
    </location>
</feature>
<feature type="transmembrane region" description="Helical" evidence="1">
    <location>
        <begin position="132"/>
        <end position="150"/>
    </location>
</feature>
<comment type="caution">
    <text evidence="2">The sequence shown here is derived from an EMBL/GenBank/DDBJ whole genome shotgun (WGS) entry which is preliminary data.</text>
</comment>
<keyword evidence="1" id="KW-0812">Transmembrane</keyword>
<dbReference type="Proteomes" id="UP000467132">
    <property type="component" value="Unassembled WGS sequence"/>
</dbReference>
<keyword evidence="3" id="KW-1185">Reference proteome</keyword>
<gene>
    <name evidence="2" type="ORF">D3Z33_12025</name>
</gene>
<evidence type="ECO:0000313" key="2">
    <source>
        <dbReference type="EMBL" id="NBI07579.1"/>
    </source>
</evidence>
<dbReference type="AlphaFoldDB" id="A0A845R0P9"/>
<keyword evidence="1" id="KW-0472">Membrane</keyword>
<proteinExistence type="predicted"/>
<evidence type="ECO:0000313" key="3">
    <source>
        <dbReference type="Proteomes" id="UP000467132"/>
    </source>
</evidence>
<name>A0A845R0P9_9CLOT</name>
<feature type="transmembrane region" description="Helical" evidence="1">
    <location>
        <begin position="99"/>
        <end position="120"/>
    </location>
</feature>
<evidence type="ECO:0008006" key="4">
    <source>
        <dbReference type="Google" id="ProtNLM"/>
    </source>
</evidence>
<keyword evidence="1" id="KW-1133">Transmembrane helix</keyword>
<accession>A0A845R0P9</accession>